<evidence type="ECO:0000256" key="9">
    <source>
        <dbReference type="ARBA" id="ARBA00023002"/>
    </source>
</evidence>
<proteinExistence type="inferred from homology"/>
<keyword evidence="6 13" id="KW-0332">GMP biosynthesis</keyword>
<dbReference type="FunFam" id="3.20.20.70:FF:000003">
    <property type="entry name" value="GMP reductase"/>
    <property type="match status" value="1"/>
</dbReference>
<comment type="caution">
    <text evidence="22">The sequence shown here is derived from an EMBL/GenBank/DDBJ whole genome shotgun (WGS) entry which is preliminary data.</text>
</comment>
<evidence type="ECO:0000256" key="6">
    <source>
        <dbReference type="ARBA" id="ARBA00022749"/>
    </source>
</evidence>
<feature type="domain" description="CBS" evidence="21">
    <location>
        <begin position="153"/>
        <end position="211"/>
    </location>
</feature>
<dbReference type="EMBL" id="WSFT01000028">
    <property type="protein sequence ID" value="MBS4538061.1"/>
    <property type="molecule type" value="Genomic_DNA"/>
</dbReference>
<dbReference type="InterPro" id="IPR001093">
    <property type="entry name" value="IMP_DH_GMPRt"/>
</dbReference>
<keyword evidence="7 13" id="KW-0658">Purine biosynthesis</keyword>
<evidence type="ECO:0000256" key="11">
    <source>
        <dbReference type="ARBA" id="ARBA00023122"/>
    </source>
</evidence>
<dbReference type="SUPFAM" id="SSF51412">
    <property type="entry name" value="Inosine monophosphate dehydrogenase (IMPDH)"/>
    <property type="match status" value="1"/>
</dbReference>
<dbReference type="PROSITE" id="PS51371">
    <property type="entry name" value="CBS"/>
    <property type="match status" value="2"/>
</dbReference>
<dbReference type="HAMAP" id="MF_01964">
    <property type="entry name" value="IMPDH"/>
    <property type="match status" value="1"/>
</dbReference>
<feature type="binding site" evidence="13">
    <location>
        <position position="467"/>
    </location>
    <ligand>
        <name>K(+)</name>
        <dbReference type="ChEBI" id="CHEBI:29103"/>
        <note>ligand shared between two tetrameric partners</note>
    </ligand>
</feature>
<evidence type="ECO:0000313" key="22">
    <source>
        <dbReference type="EMBL" id="MBS4538061.1"/>
    </source>
</evidence>
<evidence type="ECO:0000256" key="12">
    <source>
        <dbReference type="ARBA" id="ARBA00048028"/>
    </source>
</evidence>
<evidence type="ECO:0000256" key="7">
    <source>
        <dbReference type="ARBA" id="ARBA00022755"/>
    </source>
</evidence>
<dbReference type="InterPro" id="IPR000644">
    <property type="entry name" value="CBS_dom"/>
</dbReference>
<dbReference type="PIRSF" id="PIRSF000130">
    <property type="entry name" value="IMPDH"/>
    <property type="match status" value="1"/>
</dbReference>
<feature type="domain" description="CBS" evidence="21">
    <location>
        <begin position="93"/>
        <end position="151"/>
    </location>
</feature>
<organism evidence="22 23">
    <name type="scientific">Anaeromonas frigoriresistens</name>
    <dbReference type="NCBI Taxonomy" id="2683708"/>
    <lineage>
        <taxon>Bacteria</taxon>
        <taxon>Bacillati</taxon>
        <taxon>Bacillota</taxon>
        <taxon>Tissierellia</taxon>
        <taxon>Tissierellales</taxon>
        <taxon>Thermohalobacteraceae</taxon>
        <taxon>Anaeromonas</taxon>
    </lineage>
</organism>
<dbReference type="PANTHER" id="PTHR11911:SF111">
    <property type="entry name" value="INOSINE-5'-MONOPHOSPHATE DEHYDROGENASE"/>
    <property type="match status" value="1"/>
</dbReference>
<reference evidence="22" key="1">
    <citation type="submission" date="2019-12" db="EMBL/GenBank/DDBJ databases">
        <title>Clostridiaceae gen. nov. sp. nov., isolated from sediment in Xinjiang, China.</title>
        <authorList>
            <person name="Zhang R."/>
        </authorList>
    </citation>
    <scope>NUCLEOTIDE SEQUENCE</scope>
    <source>
        <strain evidence="22">D2Q-11</strain>
    </source>
</reference>
<dbReference type="SMART" id="SM00116">
    <property type="entry name" value="CBS"/>
    <property type="match status" value="2"/>
</dbReference>
<evidence type="ECO:0000256" key="20">
    <source>
        <dbReference type="RuleBase" id="RU003928"/>
    </source>
</evidence>
<dbReference type="Pfam" id="PF00571">
    <property type="entry name" value="CBS"/>
    <property type="match status" value="2"/>
</dbReference>
<evidence type="ECO:0000256" key="3">
    <source>
        <dbReference type="ARBA" id="ARBA00011881"/>
    </source>
</evidence>
<dbReference type="SUPFAM" id="SSF54631">
    <property type="entry name" value="CBS-domain pair"/>
    <property type="match status" value="1"/>
</dbReference>
<evidence type="ECO:0000256" key="15">
    <source>
        <dbReference type="PIRSR" id="PIRSR000130-2"/>
    </source>
</evidence>
<dbReference type="InterPro" id="IPR015875">
    <property type="entry name" value="IMP_DH/GMP_Rdtase_CS"/>
</dbReference>
<comment type="cofactor">
    <cofactor evidence="1 13">
        <name>K(+)</name>
        <dbReference type="ChEBI" id="CHEBI:29103"/>
    </cofactor>
</comment>
<evidence type="ECO:0000313" key="23">
    <source>
        <dbReference type="Proteomes" id="UP000724672"/>
    </source>
</evidence>
<evidence type="ECO:0000256" key="16">
    <source>
        <dbReference type="PIRSR" id="PIRSR000130-3"/>
    </source>
</evidence>
<feature type="binding site" evidence="13">
    <location>
        <position position="468"/>
    </location>
    <ligand>
        <name>K(+)</name>
        <dbReference type="ChEBI" id="CHEBI:29103"/>
        <note>ligand shared between two tetrameric partners</note>
    </ligand>
</feature>
<evidence type="ECO:0000256" key="18">
    <source>
        <dbReference type="PROSITE-ProRule" id="PRU00703"/>
    </source>
</evidence>
<feature type="binding site" evidence="13">
    <location>
        <position position="247"/>
    </location>
    <ligand>
        <name>NAD(+)</name>
        <dbReference type="ChEBI" id="CHEBI:57540"/>
    </ligand>
</feature>
<feature type="binding site" description="in other chain" evidence="13 17">
    <location>
        <position position="299"/>
    </location>
    <ligand>
        <name>K(+)</name>
        <dbReference type="ChEBI" id="CHEBI:29103"/>
        <note>ligand shared between two tetrameric partners</note>
    </ligand>
</feature>
<dbReference type="SMART" id="SM01240">
    <property type="entry name" value="IMPDH"/>
    <property type="match status" value="1"/>
</dbReference>
<sequence>MEKFIGEGLTFDDVLLIPAKSEVLPKDTKTKTRLTNKIKLNIPLLSAGMDTVTEARMAIAIAREGGIGIIHKNMTIEEQAMEVDKVKRSEHGVITDPFYLGKENLISEAVALMERYHISGVPIVDEDKKLVGIITNRDIRFERNLDKKIDEVMTKENLITATGSISMDDALEIMKRNKIEKLPLIDEGNHLTGLITIKDIEKSIEYPNSAKDDGGRLIVGAAVGVTVDMMDRVIALKERQVDVIVVDTAHGHSKGVVDAVRAIKEKYSELQVIAGNVATYNATVDLIKAGADAVKVGIGPGSICTTRVVAGVGVPQITAIVECARAGKEYDVPVIADGGVKFSGDVVKALAAGADTVMMGSLFAGCEESPGETELYKGRRFKVYRGMGSMGAMAKGSKDRYFQEDNKKFVPEGIEGIVPYKGPLKDTIYQLIGGLKSGMGYCGCETIKDLQDKSQFIKITGAGLIESHPHDVELTKEAPNYSKS</sequence>
<dbReference type="InterPro" id="IPR013785">
    <property type="entry name" value="Aldolase_TIM"/>
</dbReference>
<evidence type="ECO:0000256" key="17">
    <source>
        <dbReference type="PIRSR" id="PIRSR000130-4"/>
    </source>
</evidence>
<feature type="binding site" description="in other chain" evidence="13 17">
    <location>
        <position position="301"/>
    </location>
    <ligand>
        <name>K(+)</name>
        <dbReference type="ChEBI" id="CHEBI:29103"/>
        <note>ligand shared between two tetrameric partners</note>
    </ligand>
</feature>
<dbReference type="NCBIfam" id="TIGR01302">
    <property type="entry name" value="IMP_dehydrog"/>
    <property type="match status" value="1"/>
</dbReference>
<feature type="active site" description="Thioimidate intermediate" evidence="13 14">
    <location>
        <position position="304"/>
    </location>
</feature>
<dbReference type="Gene3D" id="3.20.20.70">
    <property type="entry name" value="Aldolase class I"/>
    <property type="match status" value="1"/>
</dbReference>
<dbReference type="GO" id="GO:0000166">
    <property type="term" value="F:nucleotide binding"/>
    <property type="evidence" value="ECO:0007669"/>
    <property type="project" value="UniProtKB-UniRule"/>
</dbReference>
<keyword evidence="8 13" id="KW-0630">Potassium</keyword>
<evidence type="ECO:0000259" key="21">
    <source>
        <dbReference type="PROSITE" id="PS51371"/>
    </source>
</evidence>
<name>A0A942UW96_9FIRM</name>
<evidence type="ECO:0000256" key="1">
    <source>
        <dbReference type="ARBA" id="ARBA00001958"/>
    </source>
</evidence>
<dbReference type="AlphaFoldDB" id="A0A942UW96"/>
<comment type="subunit">
    <text evidence="3 13">Homotetramer.</text>
</comment>
<evidence type="ECO:0000256" key="8">
    <source>
        <dbReference type="ARBA" id="ARBA00022958"/>
    </source>
</evidence>
<feature type="binding site" evidence="13 15">
    <location>
        <position position="412"/>
    </location>
    <ligand>
        <name>IMP</name>
        <dbReference type="ChEBI" id="CHEBI:58053"/>
    </ligand>
</feature>
<evidence type="ECO:0000256" key="2">
    <source>
        <dbReference type="ARBA" id="ARBA00005502"/>
    </source>
</evidence>
<comment type="pathway">
    <text evidence="13 20">Purine metabolism; XMP biosynthesis via de novo pathway; XMP from IMP: step 1/1.</text>
</comment>
<keyword evidence="11 18" id="KW-0129">CBS domain</keyword>
<dbReference type="Pfam" id="PF00478">
    <property type="entry name" value="IMPDH"/>
    <property type="match status" value="1"/>
</dbReference>
<feature type="binding site" evidence="13 15">
    <location>
        <begin position="384"/>
        <end position="388"/>
    </location>
    <ligand>
        <name>IMP</name>
        <dbReference type="ChEBI" id="CHEBI:58053"/>
    </ligand>
</feature>
<feature type="binding site" evidence="16">
    <location>
        <begin position="247"/>
        <end position="249"/>
    </location>
    <ligand>
        <name>NAD(+)</name>
        <dbReference type="ChEBI" id="CHEBI:57540"/>
    </ligand>
</feature>
<feature type="active site" description="Proton acceptor" evidence="13 14">
    <location>
        <position position="400"/>
    </location>
</feature>
<feature type="binding site" evidence="13 16">
    <location>
        <begin position="297"/>
        <end position="299"/>
    </location>
    <ligand>
        <name>NAD(+)</name>
        <dbReference type="ChEBI" id="CHEBI:57540"/>
    </ligand>
</feature>
<protein>
    <recommendedName>
        <fullName evidence="13 20">Inosine-5'-monophosphate dehydrogenase</fullName>
        <shortName evidence="13">IMP dehydrogenase</shortName>
        <shortName evidence="13">IMPD</shortName>
        <shortName evidence="13">IMPDH</shortName>
        <ecNumber evidence="13 20">1.1.1.205</ecNumber>
    </recommendedName>
</protein>
<dbReference type="RefSeq" id="WP_203365986.1">
    <property type="nucleotide sequence ID" value="NZ_WSFT01000028.1"/>
</dbReference>
<evidence type="ECO:0000256" key="13">
    <source>
        <dbReference type="HAMAP-Rule" id="MF_01964"/>
    </source>
</evidence>
<dbReference type="EC" id="1.1.1.205" evidence="13 20"/>
<accession>A0A942UW96</accession>
<evidence type="ECO:0000256" key="4">
    <source>
        <dbReference type="ARBA" id="ARBA00022723"/>
    </source>
</evidence>
<comment type="activity regulation">
    <text evidence="13">Mycophenolic acid (MPA) is a non-competitive inhibitor that prevents formation of the closed enzyme conformation by binding to the same site as the amobile flap. In contrast, mizoribine monophosphate (MZP) is a competitive inhibitor that induces the closed conformation. MPA is a potent inhibitor of mammalian IMPDHs but a poor inhibitor of the bacterial enzymes. MZP is a more potent inhibitor of bacterial IMPDH.</text>
</comment>
<keyword evidence="23" id="KW-1185">Reference proteome</keyword>
<feature type="binding site" evidence="13 15">
    <location>
        <position position="302"/>
    </location>
    <ligand>
        <name>IMP</name>
        <dbReference type="ChEBI" id="CHEBI:58053"/>
    </ligand>
</feature>
<comment type="function">
    <text evidence="13">Catalyzes the conversion of inosine 5'-phosphate (IMP) to xanthosine 5'-phosphate (XMP), the first committed and rate-limiting step in the de novo synthesis of guanine nucleotides, and therefore plays an important role in the regulation of cell growth.</text>
</comment>
<comment type="catalytic activity">
    <reaction evidence="12 13 20">
        <text>IMP + NAD(+) + H2O = XMP + NADH + H(+)</text>
        <dbReference type="Rhea" id="RHEA:11708"/>
        <dbReference type="ChEBI" id="CHEBI:15377"/>
        <dbReference type="ChEBI" id="CHEBI:15378"/>
        <dbReference type="ChEBI" id="CHEBI:57464"/>
        <dbReference type="ChEBI" id="CHEBI:57540"/>
        <dbReference type="ChEBI" id="CHEBI:57945"/>
        <dbReference type="ChEBI" id="CHEBI:58053"/>
        <dbReference type="EC" id="1.1.1.205"/>
    </reaction>
</comment>
<feature type="binding site" evidence="13">
    <location>
        <position position="466"/>
    </location>
    <ligand>
        <name>K(+)</name>
        <dbReference type="ChEBI" id="CHEBI:29103"/>
        <note>ligand shared between two tetrameric partners</note>
    </ligand>
</feature>
<dbReference type="Proteomes" id="UP000724672">
    <property type="component" value="Unassembled WGS sequence"/>
</dbReference>
<dbReference type="GO" id="GO:0046872">
    <property type="term" value="F:metal ion binding"/>
    <property type="evidence" value="ECO:0007669"/>
    <property type="project" value="UniProtKB-UniRule"/>
</dbReference>
<dbReference type="CDD" id="cd00381">
    <property type="entry name" value="IMPDH"/>
    <property type="match status" value="1"/>
</dbReference>
<dbReference type="GO" id="GO:0006183">
    <property type="term" value="P:GTP biosynthetic process"/>
    <property type="evidence" value="ECO:0007669"/>
    <property type="project" value="TreeGrafter"/>
</dbReference>
<dbReference type="InterPro" id="IPR046342">
    <property type="entry name" value="CBS_dom_sf"/>
</dbReference>
<comment type="caution">
    <text evidence="13">Lacks conserved residue(s) required for the propagation of feature annotation.</text>
</comment>
<dbReference type="PROSITE" id="PS00487">
    <property type="entry name" value="IMP_DH_GMP_RED"/>
    <property type="match status" value="1"/>
</dbReference>
<feature type="binding site" evidence="13 15">
    <location>
        <begin position="337"/>
        <end position="339"/>
    </location>
    <ligand>
        <name>IMP</name>
        <dbReference type="ChEBI" id="CHEBI:58053"/>
    </ligand>
</feature>
<keyword evidence="10 13" id="KW-0520">NAD</keyword>
<dbReference type="CDD" id="cd04601">
    <property type="entry name" value="CBS_pair_IMPDH"/>
    <property type="match status" value="1"/>
</dbReference>
<evidence type="ECO:0000256" key="10">
    <source>
        <dbReference type="ARBA" id="ARBA00023027"/>
    </source>
</evidence>
<feature type="binding site" description="in other chain" evidence="13 17">
    <location>
        <position position="304"/>
    </location>
    <ligand>
        <name>K(+)</name>
        <dbReference type="ChEBI" id="CHEBI:29103"/>
        <note>ligand shared between two tetrameric partners</note>
    </ligand>
</feature>
<dbReference type="GO" id="GO:0003938">
    <property type="term" value="F:IMP dehydrogenase activity"/>
    <property type="evidence" value="ECO:0007669"/>
    <property type="project" value="UniProtKB-UniRule"/>
</dbReference>
<dbReference type="PANTHER" id="PTHR11911">
    <property type="entry name" value="INOSINE-5-MONOPHOSPHATE DEHYDROGENASE RELATED"/>
    <property type="match status" value="1"/>
</dbReference>
<evidence type="ECO:0000256" key="19">
    <source>
        <dbReference type="RuleBase" id="RU003927"/>
    </source>
</evidence>
<dbReference type="GO" id="GO:0006177">
    <property type="term" value="P:GMP biosynthetic process"/>
    <property type="evidence" value="ECO:0007669"/>
    <property type="project" value="UniProtKB-UniRule"/>
</dbReference>
<feature type="binding site" evidence="13 15">
    <location>
        <begin position="360"/>
        <end position="361"/>
    </location>
    <ligand>
        <name>IMP</name>
        <dbReference type="ChEBI" id="CHEBI:58053"/>
    </ligand>
</feature>
<gene>
    <name evidence="13 22" type="primary">guaB</name>
    <name evidence="22" type="ORF">GOQ27_06280</name>
</gene>
<evidence type="ECO:0000256" key="14">
    <source>
        <dbReference type="PIRSR" id="PIRSR000130-1"/>
    </source>
</evidence>
<comment type="similarity">
    <text evidence="2 13 19">Belongs to the IMPDH/GMPR family.</text>
</comment>
<keyword evidence="4 13" id="KW-0479">Metal-binding</keyword>
<evidence type="ECO:0000256" key="5">
    <source>
        <dbReference type="ARBA" id="ARBA00022737"/>
    </source>
</evidence>
<keyword evidence="9 13" id="KW-0560">Oxidoreductase</keyword>
<keyword evidence="5" id="KW-0677">Repeat</keyword>
<dbReference type="InterPro" id="IPR005990">
    <property type="entry name" value="IMP_DH"/>
</dbReference>